<reference evidence="3 4" key="1">
    <citation type="submission" date="2016-09" db="EMBL/GenBank/DDBJ databases">
        <title>Genomic Taxonomy of the Vibrionaceae.</title>
        <authorList>
            <person name="Gonzalez-Castillo A."/>
            <person name="Gomez-Gil B."/>
            <person name="Enciso-Ibarra K."/>
        </authorList>
    </citation>
    <scope>NUCLEOTIDE SEQUENCE [LARGE SCALE GENOMIC DNA]</scope>
    <source>
        <strain evidence="3 4">CAIM 1902</strain>
    </source>
</reference>
<dbReference type="RefSeq" id="WP_075714883.1">
    <property type="nucleotide sequence ID" value="NZ_AP019654.1"/>
</dbReference>
<evidence type="ECO:0000313" key="3">
    <source>
        <dbReference type="EMBL" id="OLQ92003.1"/>
    </source>
</evidence>
<organism evidence="3 4">
    <name type="scientific">Vibrio panuliri</name>
    <dbReference type="NCBI Taxonomy" id="1381081"/>
    <lineage>
        <taxon>Bacteria</taxon>
        <taxon>Pseudomonadati</taxon>
        <taxon>Pseudomonadota</taxon>
        <taxon>Gammaproteobacteria</taxon>
        <taxon>Vibrionales</taxon>
        <taxon>Vibrionaceae</taxon>
        <taxon>Vibrio</taxon>
    </lineage>
</organism>
<dbReference type="EMBL" id="MJMH01000170">
    <property type="protein sequence ID" value="OLQ92003.1"/>
    <property type="molecule type" value="Genomic_DNA"/>
</dbReference>
<keyword evidence="1" id="KW-0175">Coiled coil</keyword>
<dbReference type="Proteomes" id="UP000186039">
    <property type="component" value="Unassembled WGS sequence"/>
</dbReference>
<evidence type="ECO:0000313" key="4">
    <source>
        <dbReference type="Proteomes" id="UP000186039"/>
    </source>
</evidence>
<proteinExistence type="predicted"/>
<gene>
    <name evidence="3" type="ORF">BIY20_09205</name>
</gene>
<dbReference type="PANTHER" id="PTHR37024:SF5">
    <property type="entry name" value="IMPA N-TERMINAL DOMAIN-CONTAINING PROTEIN"/>
    <property type="match status" value="1"/>
</dbReference>
<dbReference type="PANTHER" id="PTHR37024">
    <property type="entry name" value="TYPE VI SECRETION SYSTEM DUF2094 AND IMPA-RELATED DOMAIN PROTEIN"/>
    <property type="match status" value="1"/>
</dbReference>
<dbReference type="Pfam" id="PF06812">
    <property type="entry name" value="ImpA_N"/>
    <property type="match status" value="1"/>
</dbReference>
<protein>
    <submittedName>
        <fullName evidence="3">Type VI secretion protein</fullName>
    </submittedName>
</protein>
<comment type="caution">
    <text evidence="3">The sequence shown here is derived from an EMBL/GenBank/DDBJ whole genome shotgun (WGS) entry which is preliminary data.</text>
</comment>
<feature type="coiled-coil region" evidence="1">
    <location>
        <begin position="385"/>
        <end position="415"/>
    </location>
</feature>
<accession>A0ABX3FK20</accession>
<dbReference type="InterPro" id="IPR010657">
    <property type="entry name" value="ImpA_N"/>
</dbReference>
<evidence type="ECO:0000256" key="1">
    <source>
        <dbReference type="SAM" id="Coils"/>
    </source>
</evidence>
<evidence type="ECO:0000259" key="2">
    <source>
        <dbReference type="Pfam" id="PF06812"/>
    </source>
</evidence>
<name>A0ABX3FK20_9VIBR</name>
<sequence>MSKTVLLDQVVYHITPDSQSIRNREEYQKVRDEINGRFNPLSGGTQWLEVYHACEQLAKGPGIDLLMCGYLTVAKLKIEGLSGYANGLELLMQCLTILPKPDSKTAKKRKEVLSWVNSKVLPELKQLKPTQEQLRALYRCENMCDRIHQWMALQQPDVSVDFDGVGYVLFEHIDHIETRYHTAIKRQDKQSKSAGYITPKRHRLSLLATGLLTTMTSVTALWLCYNPNVFNPYPFQQTVTTPVLTQSNLDDYLANTKPARVLAVQSELVPLYQMAIEANSHVSVEQPYLKAIEQLNVLQALYANDVQVEQIGHKLQKNQHEAIEQADQFVARFSEMRTRMANIALLAKKQRWSQVANETKSLEEFAVSLSPIYGRVGYVETLIANDQQQLAMEEFEELKRRLNHLSWKVVQLQQLLAE</sequence>
<feature type="domain" description="ImpA N-terminal" evidence="2">
    <location>
        <begin position="18"/>
        <end position="117"/>
    </location>
</feature>
<keyword evidence="4" id="KW-1185">Reference proteome</keyword>